<proteinExistence type="predicted"/>
<keyword evidence="4" id="KW-1185">Reference proteome</keyword>
<evidence type="ECO:0000256" key="1">
    <source>
        <dbReference type="ARBA" id="ARBA00023002"/>
    </source>
</evidence>
<dbReference type="Gene3D" id="2.30.110.10">
    <property type="entry name" value="Electron Transport, Fmn-binding Protein, Chain A"/>
    <property type="match status" value="1"/>
</dbReference>
<keyword evidence="1" id="KW-0560">Oxidoreductase</keyword>
<evidence type="ECO:0000313" key="3">
    <source>
        <dbReference type="EMBL" id="BCT74306.1"/>
    </source>
</evidence>
<gene>
    <name evidence="3" type="ORF">SCMU_01480</name>
</gene>
<dbReference type="SMART" id="SM00903">
    <property type="entry name" value="Flavin_Reduct"/>
    <property type="match status" value="1"/>
</dbReference>
<dbReference type="EMBL" id="AP024525">
    <property type="protein sequence ID" value="BCT74306.1"/>
    <property type="molecule type" value="Genomic_DNA"/>
</dbReference>
<dbReference type="InterPro" id="IPR002563">
    <property type="entry name" value="Flavin_Rdtase-like_dom"/>
</dbReference>
<dbReference type="Proteomes" id="UP001319861">
    <property type="component" value="Chromosome"/>
</dbReference>
<evidence type="ECO:0000313" key="4">
    <source>
        <dbReference type="Proteomes" id="UP001319861"/>
    </source>
</evidence>
<dbReference type="InterPro" id="IPR050268">
    <property type="entry name" value="NADH-dep_flavin_reductase"/>
</dbReference>
<name>A0ABN6FB34_SINCY</name>
<dbReference type="PANTHER" id="PTHR30466">
    <property type="entry name" value="FLAVIN REDUCTASE"/>
    <property type="match status" value="1"/>
</dbReference>
<organism evidence="3 4">
    <name type="scientific">Sinomonas cyclohexanicum</name>
    <name type="common">Corynebacterium cyclohexanicum</name>
    <dbReference type="NCBI Taxonomy" id="322009"/>
    <lineage>
        <taxon>Bacteria</taxon>
        <taxon>Bacillati</taxon>
        <taxon>Actinomycetota</taxon>
        <taxon>Actinomycetes</taxon>
        <taxon>Micrococcales</taxon>
        <taxon>Micrococcaceae</taxon>
        <taxon>Sinomonas</taxon>
    </lineage>
</organism>
<accession>A0ABN6FB34</accession>
<reference evidence="3 4" key="1">
    <citation type="journal article" date="2021" name="J. Biosci. Bioeng.">
        <title>Identification and characterization of a chc gene cluster responsible for the aromatization pathway of cyclohexanecarboxylate degradation in Sinomonas cyclohexanicum ATCC 51369.</title>
        <authorList>
            <person name="Yamamoto T."/>
            <person name="Hasegawa Y."/>
            <person name="Lau P.C.K."/>
            <person name="Iwaki H."/>
        </authorList>
    </citation>
    <scope>NUCLEOTIDE SEQUENCE [LARGE SCALE GENOMIC DNA]</scope>
    <source>
        <strain evidence="3 4">ATCC 51369</strain>
    </source>
</reference>
<sequence length="186" mass="19155">MVGVTPSPTALPPGPPAFADSALFRDAFRSHPSGVAIVTAASHDGPVGLTASSVASVAADPPTLAFSVSGGRSAVHLAEALTVVVHLVDADQIDLVRSFATPGAPRFTEAMDWETLATGEPWLHAAPWALRCSIEHRVPVGPSVLLAGTVLEILTHDGAGAPPVHGAPLVYHDRAFHALGEHSRLP</sequence>
<feature type="domain" description="Flavin reductase like" evidence="2">
    <location>
        <begin position="28"/>
        <end position="178"/>
    </location>
</feature>
<protein>
    <submittedName>
        <fullName evidence="3">Flavin oxidoreductase</fullName>
    </submittedName>
</protein>
<dbReference type="InterPro" id="IPR012349">
    <property type="entry name" value="Split_barrel_FMN-bd"/>
</dbReference>
<evidence type="ECO:0000259" key="2">
    <source>
        <dbReference type="SMART" id="SM00903"/>
    </source>
</evidence>
<dbReference type="PANTHER" id="PTHR30466:SF1">
    <property type="entry name" value="FMN REDUCTASE (NADH) RUTF"/>
    <property type="match status" value="1"/>
</dbReference>
<dbReference type="Pfam" id="PF01613">
    <property type="entry name" value="Flavin_Reduct"/>
    <property type="match status" value="1"/>
</dbReference>
<dbReference type="SUPFAM" id="SSF50475">
    <property type="entry name" value="FMN-binding split barrel"/>
    <property type="match status" value="1"/>
</dbReference>